<proteinExistence type="predicted"/>
<dbReference type="EMBL" id="KQ972656">
    <property type="protein sequence ID" value="KXZ75828.1"/>
    <property type="molecule type" value="Genomic_DNA"/>
</dbReference>
<dbReference type="InParanoid" id="A0A139W967"/>
<reference evidence="1 2" key="1">
    <citation type="journal article" date="2008" name="Nature">
        <title>The genome of the model beetle and pest Tribolium castaneum.</title>
        <authorList>
            <consortium name="Tribolium Genome Sequencing Consortium"/>
            <person name="Richards S."/>
            <person name="Gibbs R.A."/>
            <person name="Weinstock G.M."/>
            <person name="Brown S.J."/>
            <person name="Denell R."/>
            <person name="Beeman R.W."/>
            <person name="Gibbs R."/>
            <person name="Beeman R.W."/>
            <person name="Brown S.J."/>
            <person name="Bucher G."/>
            <person name="Friedrich M."/>
            <person name="Grimmelikhuijzen C.J."/>
            <person name="Klingler M."/>
            <person name="Lorenzen M."/>
            <person name="Richards S."/>
            <person name="Roth S."/>
            <person name="Schroder R."/>
            <person name="Tautz D."/>
            <person name="Zdobnov E.M."/>
            <person name="Muzny D."/>
            <person name="Gibbs R.A."/>
            <person name="Weinstock G.M."/>
            <person name="Attaway T."/>
            <person name="Bell S."/>
            <person name="Buhay C.J."/>
            <person name="Chandrabose M.N."/>
            <person name="Chavez D."/>
            <person name="Clerk-Blankenburg K.P."/>
            <person name="Cree A."/>
            <person name="Dao M."/>
            <person name="Davis C."/>
            <person name="Chacko J."/>
            <person name="Dinh H."/>
            <person name="Dugan-Rocha S."/>
            <person name="Fowler G."/>
            <person name="Garner T.T."/>
            <person name="Garnes J."/>
            <person name="Gnirke A."/>
            <person name="Hawes A."/>
            <person name="Hernandez J."/>
            <person name="Hines S."/>
            <person name="Holder M."/>
            <person name="Hume J."/>
            <person name="Jhangiani S.N."/>
            <person name="Joshi V."/>
            <person name="Khan Z.M."/>
            <person name="Jackson L."/>
            <person name="Kovar C."/>
            <person name="Kowis A."/>
            <person name="Lee S."/>
            <person name="Lewis L.R."/>
            <person name="Margolis J."/>
            <person name="Morgan M."/>
            <person name="Nazareth L.V."/>
            <person name="Nguyen N."/>
            <person name="Okwuonu G."/>
            <person name="Parker D."/>
            <person name="Richards S."/>
            <person name="Ruiz S.J."/>
            <person name="Santibanez J."/>
            <person name="Savard J."/>
            <person name="Scherer S.E."/>
            <person name="Schneider B."/>
            <person name="Sodergren E."/>
            <person name="Tautz D."/>
            <person name="Vattahil S."/>
            <person name="Villasana D."/>
            <person name="White C.S."/>
            <person name="Wright R."/>
            <person name="Park Y."/>
            <person name="Beeman R.W."/>
            <person name="Lord J."/>
            <person name="Oppert B."/>
            <person name="Lorenzen M."/>
            <person name="Brown S."/>
            <person name="Wang L."/>
            <person name="Savard J."/>
            <person name="Tautz D."/>
            <person name="Richards S."/>
            <person name="Weinstock G."/>
            <person name="Gibbs R.A."/>
            <person name="Liu Y."/>
            <person name="Worley K."/>
            <person name="Weinstock G."/>
            <person name="Elsik C.G."/>
            <person name="Reese J.T."/>
            <person name="Elhaik E."/>
            <person name="Landan G."/>
            <person name="Graur D."/>
            <person name="Arensburger P."/>
            <person name="Atkinson P."/>
            <person name="Beeman R.W."/>
            <person name="Beidler J."/>
            <person name="Brown S.J."/>
            <person name="Demuth J.P."/>
            <person name="Drury D.W."/>
            <person name="Du Y.Z."/>
            <person name="Fujiwara H."/>
            <person name="Lorenzen M."/>
            <person name="Maselli V."/>
            <person name="Osanai M."/>
            <person name="Park Y."/>
            <person name="Robertson H.M."/>
            <person name="Tu Z."/>
            <person name="Wang J.J."/>
            <person name="Wang S."/>
            <person name="Richards S."/>
            <person name="Song H."/>
            <person name="Zhang L."/>
            <person name="Sodergren E."/>
            <person name="Werner D."/>
            <person name="Stanke M."/>
            <person name="Morgenstern B."/>
            <person name="Solovyev V."/>
            <person name="Kosarev P."/>
            <person name="Brown G."/>
            <person name="Chen H.C."/>
            <person name="Ermolaeva O."/>
            <person name="Hlavina W."/>
            <person name="Kapustin Y."/>
            <person name="Kiryutin B."/>
            <person name="Kitts P."/>
            <person name="Maglott D."/>
            <person name="Pruitt K."/>
            <person name="Sapojnikov V."/>
            <person name="Souvorov A."/>
            <person name="Mackey A.J."/>
            <person name="Waterhouse R.M."/>
            <person name="Wyder S."/>
            <person name="Zdobnov E.M."/>
            <person name="Zdobnov E.M."/>
            <person name="Wyder S."/>
            <person name="Kriventseva E.V."/>
            <person name="Kadowaki T."/>
            <person name="Bork P."/>
            <person name="Aranda M."/>
            <person name="Bao R."/>
            <person name="Beermann A."/>
            <person name="Berns N."/>
            <person name="Bolognesi R."/>
            <person name="Bonneton F."/>
            <person name="Bopp D."/>
            <person name="Brown S.J."/>
            <person name="Bucher G."/>
            <person name="Butts T."/>
            <person name="Chaumot A."/>
            <person name="Denell R.E."/>
            <person name="Ferrier D.E."/>
            <person name="Friedrich M."/>
            <person name="Gordon C.M."/>
            <person name="Jindra M."/>
            <person name="Klingler M."/>
            <person name="Lan Q."/>
            <person name="Lattorff H.M."/>
            <person name="Laudet V."/>
            <person name="von Levetsow C."/>
            <person name="Liu Z."/>
            <person name="Lutz R."/>
            <person name="Lynch J.A."/>
            <person name="da Fonseca R.N."/>
            <person name="Posnien N."/>
            <person name="Reuter R."/>
            <person name="Roth S."/>
            <person name="Savard J."/>
            <person name="Schinko J.B."/>
            <person name="Schmitt C."/>
            <person name="Schoppmeier M."/>
            <person name="Schroder R."/>
            <person name="Shippy T.D."/>
            <person name="Simonnet F."/>
            <person name="Marques-Souza H."/>
            <person name="Tautz D."/>
            <person name="Tomoyasu Y."/>
            <person name="Trauner J."/>
            <person name="Van der Zee M."/>
            <person name="Vervoort M."/>
            <person name="Wittkopp N."/>
            <person name="Wimmer E.A."/>
            <person name="Yang X."/>
            <person name="Jones A.K."/>
            <person name="Sattelle D.B."/>
            <person name="Ebert P.R."/>
            <person name="Nelson D."/>
            <person name="Scott J.G."/>
            <person name="Beeman R.W."/>
            <person name="Muthukrishnan S."/>
            <person name="Kramer K.J."/>
            <person name="Arakane Y."/>
            <person name="Beeman R.W."/>
            <person name="Zhu Q."/>
            <person name="Hogenkamp D."/>
            <person name="Dixit R."/>
            <person name="Oppert B."/>
            <person name="Jiang H."/>
            <person name="Zou Z."/>
            <person name="Marshall J."/>
            <person name="Elpidina E."/>
            <person name="Vinokurov K."/>
            <person name="Oppert C."/>
            <person name="Zou Z."/>
            <person name="Evans J."/>
            <person name="Lu Z."/>
            <person name="Zhao P."/>
            <person name="Sumathipala N."/>
            <person name="Altincicek B."/>
            <person name="Vilcinskas A."/>
            <person name="Williams M."/>
            <person name="Hultmark D."/>
            <person name="Hetru C."/>
            <person name="Jiang H."/>
            <person name="Grimmelikhuijzen C.J."/>
            <person name="Hauser F."/>
            <person name="Cazzamali G."/>
            <person name="Williamson M."/>
            <person name="Park Y."/>
            <person name="Li B."/>
            <person name="Tanaka Y."/>
            <person name="Predel R."/>
            <person name="Neupert S."/>
            <person name="Schachtner J."/>
            <person name="Verleyen P."/>
            <person name="Raible F."/>
            <person name="Bork P."/>
            <person name="Friedrich M."/>
            <person name="Walden K.K."/>
            <person name="Robertson H.M."/>
            <person name="Angeli S."/>
            <person name="Foret S."/>
            <person name="Bucher G."/>
            <person name="Schuetz S."/>
            <person name="Maleszka R."/>
            <person name="Wimmer E.A."/>
            <person name="Beeman R.W."/>
            <person name="Lorenzen M."/>
            <person name="Tomoyasu Y."/>
            <person name="Miller S.C."/>
            <person name="Grossmann D."/>
            <person name="Bucher G."/>
        </authorList>
    </citation>
    <scope>NUCLEOTIDE SEQUENCE [LARGE SCALE GENOMIC DNA]</scope>
    <source>
        <strain evidence="1 2">Georgia GA2</strain>
    </source>
</reference>
<name>A0A139W967_TRICA</name>
<keyword evidence="2" id="KW-1185">Reference proteome</keyword>
<dbReference type="Proteomes" id="UP000007266">
    <property type="component" value="Unassembled WGS sequence"/>
</dbReference>
<evidence type="ECO:0000313" key="2">
    <source>
        <dbReference type="Proteomes" id="UP000007266"/>
    </source>
</evidence>
<protein>
    <submittedName>
        <fullName evidence="1">Uncharacterized protein</fullName>
    </submittedName>
</protein>
<evidence type="ECO:0000313" key="1">
    <source>
        <dbReference type="EMBL" id="KXZ75828.1"/>
    </source>
</evidence>
<gene>
    <name evidence="1" type="primary">AUGUSTUS-3.0.2_32983</name>
    <name evidence="1" type="ORF">TcasGA2_TC032983</name>
</gene>
<reference evidence="1 2" key="2">
    <citation type="journal article" date="2010" name="Nucleic Acids Res.">
        <title>BeetleBase in 2010: revisions to provide comprehensive genomic information for Tribolium castaneum.</title>
        <authorList>
            <person name="Kim H.S."/>
            <person name="Murphy T."/>
            <person name="Xia J."/>
            <person name="Caragea D."/>
            <person name="Park Y."/>
            <person name="Beeman R.W."/>
            <person name="Lorenzen M.D."/>
            <person name="Butcher S."/>
            <person name="Manak J.R."/>
            <person name="Brown S.J."/>
        </authorList>
    </citation>
    <scope>NUCLEOTIDE SEQUENCE [LARGE SCALE GENOMIC DNA]</scope>
    <source>
        <strain evidence="1 2">Georgia GA2</strain>
    </source>
</reference>
<accession>A0A139W967</accession>
<sequence length="80" mass="8767">MGRALSTPKLFDCNSSLWLRAPLTCILEILSGRQCSERFFREGTAFNITGSGCEPFRFGSDRVTSLDRGGMAGDWKDDGG</sequence>
<organism evidence="1 2">
    <name type="scientific">Tribolium castaneum</name>
    <name type="common">Red flour beetle</name>
    <dbReference type="NCBI Taxonomy" id="7070"/>
    <lineage>
        <taxon>Eukaryota</taxon>
        <taxon>Metazoa</taxon>
        <taxon>Ecdysozoa</taxon>
        <taxon>Arthropoda</taxon>
        <taxon>Hexapoda</taxon>
        <taxon>Insecta</taxon>
        <taxon>Pterygota</taxon>
        <taxon>Neoptera</taxon>
        <taxon>Endopterygota</taxon>
        <taxon>Coleoptera</taxon>
        <taxon>Polyphaga</taxon>
        <taxon>Cucujiformia</taxon>
        <taxon>Tenebrionidae</taxon>
        <taxon>Tenebrionidae incertae sedis</taxon>
        <taxon>Tribolium</taxon>
    </lineage>
</organism>
<dbReference type="AlphaFoldDB" id="A0A139W967"/>